<name>A0ABN9VVF5_9DINO</name>
<sequence>MEVAGAARRRSPGASRQAGQREAACLAGQPEADEAALSLAELLEDVLAGAEQALGAVTEESIVDGLEAAVQGIAATLGLMAARLPETPEECERALQTWQALSAGAHEADGGSPGRRERRLLAVHSTARGEPPPSKEEALQLMLVAKAVLSDVHTALAEVSRDEIEEIAEVALTVTRLALAGAQRALRQVRAEQSLHVSGVVIEDLGGVSAGGGAGQASDSGAAGVRGSATAPQAARTRRPQYAWTPLWPRLLSWATSARPPSALTRRVNPLVVGAVLLFTWPALLVSCVVVFLFTWPLWLLAGAVAAWVLAVLLPMALLADLGLRRLYLWRSAEVDDFVQGAAQVCRLWYLSARLAARRCRRFARAQVQRISKGRPIAEVVEGCFRSPVESARAVASVAACVAQEAARVALRLCGVALSLARAKSGGPTVTP</sequence>
<proteinExistence type="predicted"/>
<dbReference type="Proteomes" id="UP001189429">
    <property type="component" value="Unassembled WGS sequence"/>
</dbReference>
<comment type="caution">
    <text evidence="3">The sequence shown here is derived from an EMBL/GenBank/DDBJ whole genome shotgun (WGS) entry which is preliminary data.</text>
</comment>
<feature type="transmembrane region" description="Helical" evidence="2">
    <location>
        <begin position="271"/>
        <end position="294"/>
    </location>
</feature>
<evidence type="ECO:0000313" key="4">
    <source>
        <dbReference type="Proteomes" id="UP001189429"/>
    </source>
</evidence>
<protein>
    <submittedName>
        <fullName evidence="3">Uncharacterized protein</fullName>
    </submittedName>
</protein>
<feature type="compositionally biased region" description="Low complexity" evidence="1">
    <location>
        <begin position="1"/>
        <end position="18"/>
    </location>
</feature>
<keyword evidence="2" id="KW-0812">Transmembrane</keyword>
<feature type="compositionally biased region" description="Low complexity" evidence="1">
    <location>
        <begin position="216"/>
        <end position="235"/>
    </location>
</feature>
<feature type="region of interest" description="Disordered" evidence="1">
    <location>
        <begin position="1"/>
        <end position="27"/>
    </location>
</feature>
<dbReference type="EMBL" id="CAUYUJ010017749">
    <property type="protein sequence ID" value="CAK0877544.1"/>
    <property type="molecule type" value="Genomic_DNA"/>
</dbReference>
<evidence type="ECO:0000256" key="2">
    <source>
        <dbReference type="SAM" id="Phobius"/>
    </source>
</evidence>
<keyword evidence="2" id="KW-1133">Transmembrane helix</keyword>
<keyword evidence="4" id="KW-1185">Reference proteome</keyword>
<reference evidence="3" key="1">
    <citation type="submission" date="2023-10" db="EMBL/GenBank/DDBJ databases">
        <authorList>
            <person name="Chen Y."/>
            <person name="Shah S."/>
            <person name="Dougan E. K."/>
            <person name="Thang M."/>
            <person name="Chan C."/>
        </authorList>
    </citation>
    <scope>NUCLEOTIDE SEQUENCE [LARGE SCALE GENOMIC DNA]</scope>
</reference>
<feature type="transmembrane region" description="Helical" evidence="2">
    <location>
        <begin position="300"/>
        <end position="322"/>
    </location>
</feature>
<evidence type="ECO:0000256" key="1">
    <source>
        <dbReference type="SAM" id="MobiDB-lite"/>
    </source>
</evidence>
<feature type="region of interest" description="Disordered" evidence="1">
    <location>
        <begin position="216"/>
        <end position="237"/>
    </location>
</feature>
<accession>A0ABN9VVF5</accession>
<evidence type="ECO:0000313" key="3">
    <source>
        <dbReference type="EMBL" id="CAK0877544.1"/>
    </source>
</evidence>
<organism evidence="3 4">
    <name type="scientific">Prorocentrum cordatum</name>
    <dbReference type="NCBI Taxonomy" id="2364126"/>
    <lineage>
        <taxon>Eukaryota</taxon>
        <taxon>Sar</taxon>
        <taxon>Alveolata</taxon>
        <taxon>Dinophyceae</taxon>
        <taxon>Prorocentrales</taxon>
        <taxon>Prorocentraceae</taxon>
        <taxon>Prorocentrum</taxon>
    </lineage>
</organism>
<keyword evidence="2" id="KW-0472">Membrane</keyword>
<gene>
    <name evidence="3" type="ORF">PCOR1329_LOCUS61578</name>
</gene>